<evidence type="ECO:0000256" key="7">
    <source>
        <dbReference type="ARBA" id="ARBA00022840"/>
    </source>
</evidence>
<dbReference type="GO" id="GO:0000155">
    <property type="term" value="F:phosphorelay sensor kinase activity"/>
    <property type="evidence" value="ECO:0007669"/>
    <property type="project" value="InterPro"/>
</dbReference>
<dbReference type="Pfam" id="PF07494">
    <property type="entry name" value="Reg_prop"/>
    <property type="match status" value="7"/>
</dbReference>
<name>A0A239H7N9_9BACT</name>
<dbReference type="GO" id="GO:0005524">
    <property type="term" value="F:ATP binding"/>
    <property type="evidence" value="ECO:0007669"/>
    <property type="project" value="UniProtKB-KW"/>
</dbReference>
<keyword evidence="5" id="KW-0547">Nucleotide-binding</keyword>
<evidence type="ECO:0000256" key="9">
    <source>
        <dbReference type="ARBA" id="ARBA00023015"/>
    </source>
</evidence>
<keyword evidence="18" id="KW-1185">Reference proteome</keyword>
<keyword evidence="10" id="KW-0238">DNA-binding</keyword>
<accession>A0A239H7N9</accession>
<dbReference type="SUPFAM" id="SSF55874">
    <property type="entry name" value="ATPase domain of HSP90 chaperone/DNA topoisomerase II/histidine kinase"/>
    <property type="match status" value="1"/>
</dbReference>
<dbReference type="PANTHER" id="PTHR43547">
    <property type="entry name" value="TWO-COMPONENT HISTIDINE KINASE"/>
    <property type="match status" value="1"/>
</dbReference>
<dbReference type="Gene3D" id="3.40.50.2300">
    <property type="match status" value="1"/>
</dbReference>
<evidence type="ECO:0000256" key="13">
    <source>
        <dbReference type="SAM" id="SignalP"/>
    </source>
</evidence>
<dbReference type="Gene3D" id="1.10.287.130">
    <property type="match status" value="1"/>
</dbReference>
<organism evidence="17 18">
    <name type="scientific">Pontibacter ummariensis</name>
    <dbReference type="NCBI Taxonomy" id="1610492"/>
    <lineage>
        <taxon>Bacteria</taxon>
        <taxon>Pseudomonadati</taxon>
        <taxon>Bacteroidota</taxon>
        <taxon>Cytophagia</taxon>
        <taxon>Cytophagales</taxon>
        <taxon>Hymenobacteraceae</taxon>
        <taxon>Pontibacter</taxon>
    </lineage>
</organism>
<dbReference type="InterPro" id="IPR013783">
    <property type="entry name" value="Ig-like_fold"/>
</dbReference>
<comment type="catalytic activity">
    <reaction evidence="1">
        <text>ATP + protein L-histidine = ADP + protein N-phospho-L-histidine.</text>
        <dbReference type="EC" id="2.7.13.3"/>
    </reaction>
</comment>
<sequence>MFFNRLILFVLLLLGSASQVLAALPKQYKFSLIDINNGLSNNQVKCFLKDSKGFLWIGTAAGLNRYDGYKLKVYKYDSNDSTSIFSNNILKLFEGPDGKIWVQTSLGASVFDPITEKFTRSQKNYVKQYQLPPSAHVEDIYKDQDGNFWFISTGNGITRYNPHNRTSTNLSHEFSGKQSISTSYVSAIRQNSAGDYWVIHRNGILERLDKKTLKVVERNDDIYKKFNQKLLNYSFTVDSDDDLWLYMPDNGGGVFYYNHKKKSVDHFYTGSAPLQLNNDLVKGIVEGEKGKIWIGTDHGGINLINKKSFKVQYIRHDEEVDNSLAHNSINTLYKDESGIIWVGTFKKGVNFYHQQNIRFPHFKHLASVSSSLPYSDVNAFVEDDKGNLWIGTNGGGLLYLDRSTGAYTRYTHDPGNPASISGDIIVSLLIDRHKNLWVGTYLGGLNKFDGQTFTHFKSDPNDPKSLSDNSIWELFEDSKGNLWAGTLNGGLELFDPQTGGFRHSRVGAGEYPLHCDYITTIVEDRRGNLWVGGGYGIDIFNKETGKSTYLAHDASKPNSLVSNNIMSIYVDTHHNIWVGTTEGLDLYNEEENSFFHYTMADGLPNNTVISIQEDRQGNLWMSTPSGITNAIIKRGKGGKGVTGVNFRNFDELDGLQGKAFNENASLKTRSGEMVFGGPNGINIFNPEHIGKNSTAPRIVFTDFQLFNKSLAVGEVLNGRIILPKSITETEHITLEHDENVFSIEFAALNFLHSEKNKYKYKLEGFDKEWHTVDNLHRRVTYTNLDPGEYEFKVMASNNDGVWNEEGASVQLAVLAPFWLTTEAFLLYIGLGIVVLILARRMELQRARTQFIIEQERREAKQMRELDLMKIKFFTNVSHEFRTPLTLILAPIEKLLKTTDNAEQRQQFQMINRNAKRLLNLVNQLLDFRKIEVDEISLSPSEGNVVKFVKESVRSFSDLSEKKNIGLSFKSSLEELQVSFDMDKLEKILFNLLSNAFKFTPENGRIDVELGFFDNDSSSEGIKILEIKVKDTGIGIPKEKQAKVFERFFRDDVPSNMLNQGSGIGLAITKEFVKLHGGIITVDSEPGKGSCFTVSIPVKEITAPNLTIEEDVVEEVSEQAAETAPEVKVQHAAGMDSGPAVLLVEDNEDFRYYLKDNLKEHFTIIEAKDGKEGWQKALSHMPDLIVSDLMMPQLNGIEFCQKIKQDSRTSHIPFVLLTAHASEEQKLKGLDIGANDYVTKPFNFLILYTRIKNLIAQREMLQKVYEKKISVQTSEKEIVSLDEKLIQNAIKVVEEHLSDSDLSVEALSKELGVSRVHLYKKMTAITGQSPVEFIRKIRLQHAAQLLEKSQLTVAEVAYKVGFNNRKYFTKYFKDEYNILPSQYAESRQQEKQSS</sequence>
<dbReference type="SUPFAM" id="SSF63829">
    <property type="entry name" value="Calcium-dependent phosphotriesterase"/>
    <property type="match status" value="3"/>
</dbReference>
<dbReference type="Gene3D" id="2.60.40.10">
    <property type="entry name" value="Immunoglobulins"/>
    <property type="match status" value="1"/>
</dbReference>
<dbReference type="CDD" id="cd00082">
    <property type="entry name" value="HisKA"/>
    <property type="match status" value="1"/>
</dbReference>
<dbReference type="SMART" id="SM00448">
    <property type="entry name" value="REC"/>
    <property type="match status" value="1"/>
</dbReference>
<evidence type="ECO:0000313" key="17">
    <source>
        <dbReference type="EMBL" id="SNS77419.1"/>
    </source>
</evidence>
<gene>
    <name evidence="17" type="ORF">SAMN06296052_11316</name>
</gene>
<evidence type="ECO:0000259" key="15">
    <source>
        <dbReference type="PROSITE" id="PS50109"/>
    </source>
</evidence>
<dbReference type="SUPFAM" id="SSF52172">
    <property type="entry name" value="CheY-like"/>
    <property type="match status" value="1"/>
</dbReference>
<dbReference type="PRINTS" id="PR00344">
    <property type="entry name" value="BCTRLSENSOR"/>
</dbReference>
<keyword evidence="3 12" id="KW-0597">Phosphoprotein</keyword>
<dbReference type="InterPro" id="IPR036890">
    <property type="entry name" value="HATPase_C_sf"/>
</dbReference>
<dbReference type="PROSITE" id="PS00041">
    <property type="entry name" value="HTH_ARAC_FAMILY_1"/>
    <property type="match status" value="1"/>
</dbReference>
<dbReference type="PROSITE" id="PS50109">
    <property type="entry name" value="HIS_KIN"/>
    <property type="match status" value="1"/>
</dbReference>
<dbReference type="SUPFAM" id="SSF47384">
    <property type="entry name" value="Homodimeric domain of signal transducing histidine kinase"/>
    <property type="match status" value="1"/>
</dbReference>
<feature type="domain" description="HTH araC/xylS-type" evidence="14">
    <location>
        <begin position="1286"/>
        <end position="1385"/>
    </location>
</feature>
<proteinExistence type="predicted"/>
<dbReference type="Gene3D" id="2.130.10.10">
    <property type="entry name" value="YVTN repeat-like/Quinoprotein amine dehydrogenase"/>
    <property type="match status" value="3"/>
</dbReference>
<dbReference type="GO" id="GO:0043565">
    <property type="term" value="F:sequence-specific DNA binding"/>
    <property type="evidence" value="ECO:0007669"/>
    <property type="project" value="InterPro"/>
</dbReference>
<dbReference type="PROSITE" id="PS50110">
    <property type="entry name" value="RESPONSE_REGULATORY"/>
    <property type="match status" value="1"/>
</dbReference>
<dbReference type="FunFam" id="3.30.565.10:FF:000037">
    <property type="entry name" value="Hybrid sensor histidine kinase/response regulator"/>
    <property type="match status" value="1"/>
</dbReference>
<evidence type="ECO:0000256" key="11">
    <source>
        <dbReference type="ARBA" id="ARBA00023163"/>
    </source>
</evidence>
<dbReference type="GO" id="GO:0003700">
    <property type="term" value="F:DNA-binding transcription factor activity"/>
    <property type="evidence" value="ECO:0007669"/>
    <property type="project" value="InterPro"/>
</dbReference>
<evidence type="ECO:0000256" key="4">
    <source>
        <dbReference type="ARBA" id="ARBA00022679"/>
    </source>
</evidence>
<dbReference type="Pfam" id="PF12833">
    <property type="entry name" value="HTH_18"/>
    <property type="match status" value="1"/>
</dbReference>
<evidence type="ECO:0000256" key="1">
    <source>
        <dbReference type="ARBA" id="ARBA00000085"/>
    </source>
</evidence>
<keyword evidence="9" id="KW-0805">Transcription regulation</keyword>
<feature type="modified residue" description="4-aspartylphosphate" evidence="12">
    <location>
        <position position="1187"/>
    </location>
</feature>
<dbReference type="CDD" id="cd17574">
    <property type="entry name" value="REC_OmpR"/>
    <property type="match status" value="1"/>
</dbReference>
<dbReference type="Proteomes" id="UP000198432">
    <property type="component" value="Unassembled WGS sequence"/>
</dbReference>
<keyword evidence="8" id="KW-0902">Two-component regulatory system</keyword>
<feature type="domain" description="Histidine kinase" evidence="15">
    <location>
        <begin position="875"/>
        <end position="1099"/>
    </location>
</feature>
<keyword evidence="4" id="KW-0808">Transferase</keyword>
<dbReference type="Gene3D" id="3.30.565.10">
    <property type="entry name" value="Histidine kinase-like ATPase, C-terminal domain"/>
    <property type="match status" value="1"/>
</dbReference>
<dbReference type="SMART" id="SM00342">
    <property type="entry name" value="HTH_ARAC"/>
    <property type="match status" value="1"/>
</dbReference>
<dbReference type="Pfam" id="PF00512">
    <property type="entry name" value="HisKA"/>
    <property type="match status" value="1"/>
</dbReference>
<dbReference type="InterPro" id="IPR011110">
    <property type="entry name" value="Reg_prop"/>
</dbReference>
<keyword evidence="6 17" id="KW-0418">Kinase</keyword>
<keyword evidence="11" id="KW-0804">Transcription</keyword>
<reference evidence="18" key="1">
    <citation type="submission" date="2017-06" db="EMBL/GenBank/DDBJ databases">
        <authorList>
            <person name="Varghese N."/>
            <person name="Submissions S."/>
        </authorList>
    </citation>
    <scope>NUCLEOTIDE SEQUENCE [LARGE SCALE GENOMIC DNA]</scope>
    <source>
        <strain evidence="18">NKM1</strain>
    </source>
</reference>
<dbReference type="SUPFAM" id="SSF46689">
    <property type="entry name" value="Homeodomain-like"/>
    <property type="match status" value="1"/>
</dbReference>
<dbReference type="InterPro" id="IPR005467">
    <property type="entry name" value="His_kinase_dom"/>
</dbReference>
<dbReference type="EMBL" id="FZOQ01000013">
    <property type="protein sequence ID" value="SNS77419.1"/>
    <property type="molecule type" value="Genomic_DNA"/>
</dbReference>
<dbReference type="CDD" id="cd16922">
    <property type="entry name" value="HATPase_EvgS-ArcB-TorS-like"/>
    <property type="match status" value="1"/>
</dbReference>
<dbReference type="RefSeq" id="WP_089319915.1">
    <property type="nucleotide sequence ID" value="NZ_FZOQ01000013.1"/>
</dbReference>
<evidence type="ECO:0000313" key="18">
    <source>
        <dbReference type="Proteomes" id="UP000198432"/>
    </source>
</evidence>
<dbReference type="InterPro" id="IPR003661">
    <property type="entry name" value="HisK_dim/P_dom"/>
</dbReference>
<feature type="domain" description="Response regulatory" evidence="16">
    <location>
        <begin position="1139"/>
        <end position="1254"/>
    </location>
</feature>
<dbReference type="Pfam" id="PF07495">
    <property type="entry name" value="Y_Y_Y"/>
    <property type="match status" value="1"/>
</dbReference>
<dbReference type="InterPro" id="IPR009057">
    <property type="entry name" value="Homeodomain-like_sf"/>
</dbReference>
<dbReference type="InterPro" id="IPR004358">
    <property type="entry name" value="Sig_transdc_His_kin-like_C"/>
</dbReference>
<dbReference type="PANTHER" id="PTHR43547:SF2">
    <property type="entry name" value="HYBRID SIGNAL TRANSDUCTION HISTIDINE KINASE C"/>
    <property type="match status" value="1"/>
</dbReference>
<dbReference type="InterPro" id="IPR011123">
    <property type="entry name" value="Y_Y_Y"/>
</dbReference>
<dbReference type="InterPro" id="IPR011006">
    <property type="entry name" value="CheY-like_superfamily"/>
</dbReference>
<dbReference type="InterPro" id="IPR036097">
    <property type="entry name" value="HisK_dim/P_sf"/>
</dbReference>
<evidence type="ECO:0000256" key="6">
    <source>
        <dbReference type="ARBA" id="ARBA00022777"/>
    </source>
</evidence>
<dbReference type="InterPro" id="IPR001789">
    <property type="entry name" value="Sig_transdc_resp-reg_receiver"/>
</dbReference>
<evidence type="ECO:0000256" key="2">
    <source>
        <dbReference type="ARBA" id="ARBA00012438"/>
    </source>
</evidence>
<feature type="chain" id="PRO_5013167539" description="histidine kinase" evidence="13">
    <location>
        <begin position="23"/>
        <end position="1393"/>
    </location>
</feature>
<dbReference type="SMART" id="SM00388">
    <property type="entry name" value="HisKA"/>
    <property type="match status" value="1"/>
</dbReference>
<evidence type="ECO:0000256" key="12">
    <source>
        <dbReference type="PROSITE-ProRule" id="PRU00169"/>
    </source>
</evidence>
<dbReference type="Pfam" id="PF00072">
    <property type="entry name" value="Response_reg"/>
    <property type="match status" value="1"/>
</dbReference>
<dbReference type="FunFam" id="1.10.287.130:FF:000034">
    <property type="entry name" value="Two-component system sensor histidine kinase/response regulator"/>
    <property type="match status" value="1"/>
</dbReference>
<dbReference type="EC" id="2.7.13.3" evidence="2"/>
<feature type="signal peptide" evidence="13">
    <location>
        <begin position="1"/>
        <end position="22"/>
    </location>
</feature>
<keyword evidence="13" id="KW-0732">Signal</keyword>
<evidence type="ECO:0000256" key="3">
    <source>
        <dbReference type="ARBA" id="ARBA00022553"/>
    </source>
</evidence>
<keyword evidence="7" id="KW-0067">ATP-binding</keyword>
<dbReference type="InterPro" id="IPR018060">
    <property type="entry name" value="HTH_AraC"/>
</dbReference>
<evidence type="ECO:0000259" key="14">
    <source>
        <dbReference type="PROSITE" id="PS01124"/>
    </source>
</evidence>
<evidence type="ECO:0000259" key="16">
    <source>
        <dbReference type="PROSITE" id="PS50110"/>
    </source>
</evidence>
<protein>
    <recommendedName>
        <fullName evidence="2">histidine kinase</fullName>
        <ecNumber evidence="2">2.7.13.3</ecNumber>
    </recommendedName>
</protein>
<evidence type="ECO:0000256" key="10">
    <source>
        <dbReference type="ARBA" id="ARBA00023125"/>
    </source>
</evidence>
<dbReference type="InterPro" id="IPR003594">
    <property type="entry name" value="HATPase_dom"/>
</dbReference>
<dbReference type="SMART" id="SM00387">
    <property type="entry name" value="HATPase_c"/>
    <property type="match status" value="1"/>
</dbReference>
<dbReference type="InterPro" id="IPR015943">
    <property type="entry name" value="WD40/YVTN_repeat-like_dom_sf"/>
</dbReference>
<evidence type="ECO:0000256" key="5">
    <source>
        <dbReference type="ARBA" id="ARBA00022741"/>
    </source>
</evidence>
<dbReference type="Gene3D" id="1.10.10.60">
    <property type="entry name" value="Homeodomain-like"/>
    <property type="match status" value="2"/>
</dbReference>
<evidence type="ECO:0000256" key="8">
    <source>
        <dbReference type="ARBA" id="ARBA00023012"/>
    </source>
</evidence>
<dbReference type="Pfam" id="PF02518">
    <property type="entry name" value="HATPase_c"/>
    <property type="match status" value="1"/>
</dbReference>
<dbReference type="PROSITE" id="PS01124">
    <property type="entry name" value="HTH_ARAC_FAMILY_2"/>
    <property type="match status" value="1"/>
</dbReference>
<dbReference type="OrthoDB" id="9797097at2"/>
<dbReference type="FunFam" id="2.60.40.10:FF:000791">
    <property type="entry name" value="Two-component system sensor histidine kinase/response regulator"/>
    <property type="match status" value="1"/>
</dbReference>
<dbReference type="InterPro" id="IPR018062">
    <property type="entry name" value="HTH_AraC-typ_CS"/>
</dbReference>